<dbReference type="RefSeq" id="WP_159105609.1">
    <property type="nucleotide sequence ID" value="NZ_BEVZ01000002.1"/>
</dbReference>
<evidence type="ECO:0000313" key="1">
    <source>
        <dbReference type="EMBL" id="MEU3558071.1"/>
    </source>
</evidence>
<organism evidence="1 2">
    <name type="scientific">Streptomyces fragilis</name>
    <dbReference type="NCBI Taxonomy" id="67301"/>
    <lineage>
        <taxon>Bacteria</taxon>
        <taxon>Bacillati</taxon>
        <taxon>Actinomycetota</taxon>
        <taxon>Actinomycetes</taxon>
        <taxon>Kitasatosporales</taxon>
        <taxon>Streptomycetaceae</taxon>
        <taxon>Streptomyces</taxon>
    </lineage>
</organism>
<dbReference type="EMBL" id="JBEZUR010000082">
    <property type="protein sequence ID" value="MEU3558071.1"/>
    <property type="molecule type" value="Genomic_DNA"/>
</dbReference>
<evidence type="ECO:0000313" key="2">
    <source>
        <dbReference type="Proteomes" id="UP001550850"/>
    </source>
</evidence>
<keyword evidence="2" id="KW-1185">Reference proteome</keyword>
<accession>A0ABV2YQS2</accession>
<proteinExistence type="predicted"/>
<dbReference type="Proteomes" id="UP001550850">
    <property type="component" value="Unassembled WGS sequence"/>
</dbReference>
<comment type="caution">
    <text evidence="1">The sequence shown here is derived from an EMBL/GenBank/DDBJ whole genome shotgun (WGS) entry which is preliminary data.</text>
</comment>
<protein>
    <submittedName>
        <fullName evidence="1">Uncharacterized protein</fullName>
    </submittedName>
</protein>
<sequence length="223" mass="24339">MAQEVGLSWLSLQCADLADLPAPEIDALVERGPVSAVVLTVERAVAELDRSARLRLGRDVRCLLDSSLPEETIRTAWAGSTDYALDPVAEDVTPRAWLGRLEETWLAAERRRDPGFVPPSARPEADEVTGAEVLRVMRPLADALATAHTEAQVFNPYPLPALMPAFRRVTKEAGADLGYRLFLRAVKFYALPVTVALRAEMTMLGDRFGYPAGLVGEGLALEE</sequence>
<name>A0ABV2YQS2_9ACTN</name>
<gene>
    <name evidence="1" type="ORF">AB0E65_28280</name>
</gene>
<reference evidence="1 2" key="1">
    <citation type="submission" date="2024-06" db="EMBL/GenBank/DDBJ databases">
        <title>The Natural Products Discovery Center: Release of the First 8490 Sequenced Strains for Exploring Actinobacteria Biosynthetic Diversity.</title>
        <authorList>
            <person name="Kalkreuter E."/>
            <person name="Kautsar S.A."/>
            <person name="Yang D."/>
            <person name="Bader C.D."/>
            <person name="Teijaro C.N."/>
            <person name="Fluegel L."/>
            <person name="Davis C.M."/>
            <person name="Simpson J.R."/>
            <person name="Lauterbach L."/>
            <person name="Steele A.D."/>
            <person name="Gui C."/>
            <person name="Meng S."/>
            <person name="Li G."/>
            <person name="Viehrig K."/>
            <person name="Ye F."/>
            <person name="Su P."/>
            <person name="Kiefer A.F."/>
            <person name="Nichols A."/>
            <person name="Cepeda A.J."/>
            <person name="Yan W."/>
            <person name="Fan B."/>
            <person name="Jiang Y."/>
            <person name="Adhikari A."/>
            <person name="Zheng C.-J."/>
            <person name="Schuster L."/>
            <person name="Cowan T.M."/>
            <person name="Smanski M.J."/>
            <person name="Chevrette M.G."/>
            <person name="De Carvalho L.P.S."/>
            <person name="Shen B."/>
        </authorList>
    </citation>
    <scope>NUCLEOTIDE SEQUENCE [LARGE SCALE GENOMIC DNA]</scope>
    <source>
        <strain evidence="1 2">NPDC038104</strain>
    </source>
</reference>